<reference evidence="1 2" key="1">
    <citation type="submission" date="2018-08" db="EMBL/GenBank/DDBJ databases">
        <title>Recombination of ecologically and evolutionarily significant loci maintains genetic cohesion in the Pseudomonas syringae species complex.</title>
        <authorList>
            <person name="Dillon M."/>
            <person name="Thakur S."/>
            <person name="Almeida R.N.D."/>
            <person name="Weir B.S."/>
            <person name="Guttman D.S."/>
        </authorList>
    </citation>
    <scope>NUCLEOTIDE SEQUENCE [LARGE SCALE GENOMIC DNA]</scope>
    <source>
        <strain evidence="1 2">88_10</strain>
    </source>
</reference>
<protein>
    <submittedName>
        <fullName evidence="1">Epoxyqueuosine reductase</fullName>
    </submittedName>
</protein>
<dbReference type="Proteomes" id="UP000282378">
    <property type="component" value="Unassembled WGS sequence"/>
</dbReference>
<evidence type="ECO:0000313" key="2">
    <source>
        <dbReference type="Proteomes" id="UP000282378"/>
    </source>
</evidence>
<feature type="non-terminal residue" evidence="1">
    <location>
        <position position="41"/>
    </location>
</feature>
<proteinExistence type="predicted"/>
<sequence length="41" mass="4710">NRFARPTDQSDFQPRHNLDNAGLAELFLWDEEKFLGSTEGS</sequence>
<dbReference type="AlphaFoldDB" id="A0A3M2XV07"/>
<feature type="non-terminal residue" evidence="1">
    <location>
        <position position="1"/>
    </location>
</feature>
<organism evidence="1 2">
    <name type="scientific">Pseudomonas syringae pv. maculicola</name>
    <dbReference type="NCBI Taxonomy" id="59511"/>
    <lineage>
        <taxon>Bacteria</taxon>
        <taxon>Pseudomonadati</taxon>
        <taxon>Pseudomonadota</taxon>
        <taxon>Gammaproteobacteria</taxon>
        <taxon>Pseudomonadales</taxon>
        <taxon>Pseudomonadaceae</taxon>
        <taxon>Pseudomonas</taxon>
    </lineage>
</organism>
<gene>
    <name evidence="1" type="ORF">APX70_08070</name>
</gene>
<name>A0A3M2XV07_PSEYM</name>
<evidence type="ECO:0000313" key="1">
    <source>
        <dbReference type="EMBL" id="RML67662.1"/>
    </source>
</evidence>
<accession>A0A3M2XV07</accession>
<comment type="caution">
    <text evidence="1">The sequence shown here is derived from an EMBL/GenBank/DDBJ whole genome shotgun (WGS) entry which is preliminary data.</text>
</comment>
<dbReference type="EMBL" id="RBNL01002671">
    <property type="protein sequence ID" value="RML67662.1"/>
    <property type="molecule type" value="Genomic_DNA"/>
</dbReference>